<evidence type="ECO:0000313" key="4">
    <source>
        <dbReference type="Proteomes" id="UP001529338"/>
    </source>
</evidence>
<dbReference type="GO" id="GO:0016787">
    <property type="term" value="F:hydrolase activity"/>
    <property type="evidence" value="ECO:0007669"/>
    <property type="project" value="UniProtKB-KW"/>
</dbReference>
<dbReference type="Pfam" id="PF00293">
    <property type="entry name" value="NUDIX"/>
    <property type="match status" value="1"/>
</dbReference>
<dbReference type="PANTHER" id="PTHR21340:SF0">
    <property type="entry name" value="BIS(5'-NUCLEOSYL)-TETRAPHOSPHATASE [ASYMMETRICAL]"/>
    <property type="match status" value="1"/>
</dbReference>
<name>A0ABT7SE87_9CELL</name>
<organism evidence="3 4">
    <name type="scientific">Cellulomonas alba</name>
    <dbReference type="NCBI Taxonomy" id="3053467"/>
    <lineage>
        <taxon>Bacteria</taxon>
        <taxon>Bacillati</taxon>
        <taxon>Actinomycetota</taxon>
        <taxon>Actinomycetes</taxon>
        <taxon>Micrococcales</taxon>
        <taxon>Cellulomonadaceae</taxon>
        <taxon>Cellulomonas</taxon>
    </lineage>
</organism>
<dbReference type="Gene3D" id="3.90.79.10">
    <property type="entry name" value="Nucleoside Triphosphate Pyrophosphohydrolase"/>
    <property type="match status" value="1"/>
</dbReference>
<dbReference type="InterPro" id="IPR029033">
    <property type="entry name" value="His_PPase_superfam"/>
</dbReference>
<dbReference type="PROSITE" id="PS51462">
    <property type="entry name" value="NUDIX"/>
    <property type="match status" value="1"/>
</dbReference>
<evidence type="ECO:0000313" key="3">
    <source>
        <dbReference type="EMBL" id="MDM7854481.1"/>
    </source>
</evidence>
<dbReference type="InterPro" id="IPR013078">
    <property type="entry name" value="His_Pase_superF_clade-1"/>
</dbReference>
<gene>
    <name evidence="3" type="ORF">QRT04_06010</name>
</gene>
<dbReference type="InterPro" id="IPR000086">
    <property type="entry name" value="NUDIX_hydrolase_dom"/>
</dbReference>
<dbReference type="SUPFAM" id="SSF53254">
    <property type="entry name" value="Phosphoglycerate mutase-like"/>
    <property type="match status" value="1"/>
</dbReference>
<evidence type="ECO:0000259" key="2">
    <source>
        <dbReference type="PROSITE" id="PS51462"/>
    </source>
</evidence>
<dbReference type="SMART" id="SM00855">
    <property type="entry name" value="PGAM"/>
    <property type="match status" value="1"/>
</dbReference>
<dbReference type="Pfam" id="PF00300">
    <property type="entry name" value="His_Phos_1"/>
    <property type="match status" value="1"/>
</dbReference>
<dbReference type="PROSITE" id="PS00893">
    <property type="entry name" value="NUDIX_BOX"/>
    <property type="match status" value="1"/>
</dbReference>
<dbReference type="Proteomes" id="UP001529338">
    <property type="component" value="Unassembled WGS sequence"/>
</dbReference>
<dbReference type="InterPro" id="IPR020084">
    <property type="entry name" value="NUDIX_hydrolase_CS"/>
</dbReference>
<reference evidence="3 4" key="1">
    <citation type="submission" date="2023-06" db="EMBL/GenBank/DDBJ databases">
        <title>Cellulomonas sp. MW4 Whole genome sequence.</title>
        <authorList>
            <person name="Park S."/>
        </authorList>
    </citation>
    <scope>NUCLEOTIDE SEQUENCE [LARGE SCALE GENOMIC DNA]</scope>
    <source>
        <strain evidence="3 4">MW4</strain>
    </source>
</reference>
<protein>
    <submittedName>
        <fullName evidence="3">NUDIX hydrolase</fullName>
    </submittedName>
</protein>
<dbReference type="EMBL" id="JAUCGQ010000001">
    <property type="protein sequence ID" value="MDM7854481.1"/>
    <property type="molecule type" value="Genomic_DNA"/>
</dbReference>
<dbReference type="CDD" id="cd03673">
    <property type="entry name" value="NUDIX_Ap6A_hydrolase"/>
    <property type="match status" value="1"/>
</dbReference>
<comment type="caution">
    <text evidence="3">The sequence shown here is derived from an EMBL/GenBank/DDBJ whole genome shotgun (WGS) entry which is preliminary data.</text>
</comment>
<dbReference type="RefSeq" id="WP_289454256.1">
    <property type="nucleotide sequence ID" value="NZ_JAUCGQ010000001.1"/>
</dbReference>
<accession>A0ABT7SE87</accession>
<sequence length="323" mass="35297">MSPARPRSVVEAAGALVWRVRLGRLQVALVHRPRYRDWSWPKGKLDPGETTLAAATREVAEETGHDVVLGIPLPGLEYPLSDGRLKRVHYWAAQVAGRPDAAALRARPPVPRASRAEIDAVRWFDVDAAAHKLSRSADRAPLDALVHAHAKQRLDTRAVVVLRHGTARRRATWRGAEPDRPLVAAGLRQSQAVVPVLSAFGVTNVVTSPWQRCVETVAPYAEVAQVDPVMSDALTEETHADSPEKVTFEVMRLLAEPADSVLSTHRPVLPTVLDVLARHARKSVTAALPTEDPYLHPGAVLVAHVAQRQTGPRVVAVERHLDD</sequence>
<evidence type="ECO:0000256" key="1">
    <source>
        <dbReference type="ARBA" id="ARBA00022801"/>
    </source>
</evidence>
<dbReference type="InterPro" id="IPR015797">
    <property type="entry name" value="NUDIX_hydrolase-like_dom_sf"/>
</dbReference>
<proteinExistence type="predicted"/>
<dbReference type="Gene3D" id="3.40.50.1240">
    <property type="entry name" value="Phosphoglycerate mutase-like"/>
    <property type="match status" value="1"/>
</dbReference>
<dbReference type="SUPFAM" id="SSF55811">
    <property type="entry name" value="Nudix"/>
    <property type="match status" value="1"/>
</dbReference>
<dbReference type="InterPro" id="IPR051325">
    <property type="entry name" value="Nudix_hydrolase_domain"/>
</dbReference>
<dbReference type="PANTHER" id="PTHR21340">
    <property type="entry name" value="DIADENOSINE 5,5-P1,P4-TETRAPHOSPHATE PYROPHOSPHOHYDROLASE MUTT"/>
    <property type="match status" value="1"/>
</dbReference>
<feature type="domain" description="Nudix hydrolase" evidence="2">
    <location>
        <begin position="8"/>
        <end position="147"/>
    </location>
</feature>
<keyword evidence="4" id="KW-1185">Reference proteome</keyword>
<keyword evidence="1 3" id="KW-0378">Hydrolase</keyword>